<name>A0A9Q0K240_9MAGN</name>
<keyword evidence="4" id="KW-1185">Reference proteome</keyword>
<feature type="region of interest" description="Disordered" evidence="2">
    <location>
        <begin position="35"/>
        <end position="72"/>
    </location>
</feature>
<feature type="region of interest" description="Disordered" evidence="2">
    <location>
        <begin position="363"/>
        <end position="420"/>
    </location>
</feature>
<reference evidence="3" key="1">
    <citation type="journal article" date="2023" name="Plant J.">
        <title>The genome of the king protea, Protea cynaroides.</title>
        <authorList>
            <person name="Chang J."/>
            <person name="Duong T.A."/>
            <person name="Schoeman C."/>
            <person name="Ma X."/>
            <person name="Roodt D."/>
            <person name="Barker N."/>
            <person name="Li Z."/>
            <person name="Van de Peer Y."/>
            <person name="Mizrachi E."/>
        </authorList>
    </citation>
    <scope>NUCLEOTIDE SEQUENCE</scope>
    <source>
        <tissue evidence="3">Young leaves</tissue>
    </source>
</reference>
<organism evidence="3 4">
    <name type="scientific">Protea cynaroides</name>
    <dbReference type="NCBI Taxonomy" id="273540"/>
    <lineage>
        <taxon>Eukaryota</taxon>
        <taxon>Viridiplantae</taxon>
        <taxon>Streptophyta</taxon>
        <taxon>Embryophyta</taxon>
        <taxon>Tracheophyta</taxon>
        <taxon>Spermatophyta</taxon>
        <taxon>Magnoliopsida</taxon>
        <taxon>Proteales</taxon>
        <taxon>Proteaceae</taxon>
        <taxon>Protea</taxon>
    </lineage>
</organism>
<gene>
    <name evidence="3" type="ORF">NE237_020904</name>
</gene>
<dbReference type="Proteomes" id="UP001141806">
    <property type="component" value="Unassembled WGS sequence"/>
</dbReference>
<dbReference type="EMBL" id="JAMYWD010000009">
    <property type="protein sequence ID" value="KAJ4960994.1"/>
    <property type="molecule type" value="Genomic_DNA"/>
</dbReference>
<feature type="compositionally biased region" description="Basic and acidic residues" evidence="2">
    <location>
        <begin position="51"/>
        <end position="63"/>
    </location>
</feature>
<protein>
    <submittedName>
        <fullName evidence="3">Uncharacterized protein</fullName>
    </submittedName>
</protein>
<feature type="region of interest" description="Disordered" evidence="2">
    <location>
        <begin position="93"/>
        <end position="120"/>
    </location>
</feature>
<sequence>MYCCYLDVITNYFLIAVNFKDDKIVARIMAKRTAEATKGVQPVGGQAGAPPRKEPRATAEAKGKGPMPEEPLKKKIKSAAELPADIYKTRSAPRLGREETTAGAATKEGAVTPAAKRVTESPKVVDLTGATGASKKEAEHAAHQKGEKEALKIAFSPALGLKPTDSVFKSTRVARIIVTEGRLPEDIAFTSGLSNEDVYRRAFTACSQMSNLLAEVSERAARAFFDLDEKEVLEISLREALMATEENLANKSSEVKGLAAEKTNLRTSLDKADAALDEEHKKVHSSEEKLRLAKDKRRKAEEGLQAEVQVKLALEERLQKAEEALNKAEEAHRESLARTVDEYKSSAKYDEDVEEAACGLESLPVAEKDPAEPTAAMEADRMLEDDLPTYEVPQTPLVELPDLAPPSEDQAPPAAEENRP</sequence>
<evidence type="ECO:0000313" key="3">
    <source>
        <dbReference type="EMBL" id="KAJ4960994.1"/>
    </source>
</evidence>
<comment type="caution">
    <text evidence="3">The sequence shown here is derived from an EMBL/GenBank/DDBJ whole genome shotgun (WGS) entry which is preliminary data.</text>
</comment>
<feature type="coiled-coil region" evidence="1">
    <location>
        <begin position="241"/>
        <end position="338"/>
    </location>
</feature>
<evidence type="ECO:0000313" key="4">
    <source>
        <dbReference type="Proteomes" id="UP001141806"/>
    </source>
</evidence>
<evidence type="ECO:0000256" key="1">
    <source>
        <dbReference type="SAM" id="Coils"/>
    </source>
</evidence>
<evidence type="ECO:0000256" key="2">
    <source>
        <dbReference type="SAM" id="MobiDB-lite"/>
    </source>
</evidence>
<keyword evidence="1" id="KW-0175">Coiled coil</keyword>
<dbReference type="AlphaFoldDB" id="A0A9Q0K240"/>
<accession>A0A9Q0K240</accession>
<proteinExistence type="predicted"/>
<feature type="compositionally biased region" description="Low complexity" evidence="2">
    <location>
        <begin position="101"/>
        <end position="110"/>
    </location>
</feature>